<dbReference type="Proteomes" id="UP000054558">
    <property type="component" value="Unassembled WGS sequence"/>
</dbReference>
<evidence type="ECO:0000313" key="2">
    <source>
        <dbReference type="EMBL" id="GAQ90305.1"/>
    </source>
</evidence>
<evidence type="ECO:0000313" key="3">
    <source>
        <dbReference type="Proteomes" id="UP000054558"/>
    </source>
</evidence>
<feature type="region of interest" description="Disordered" evidence="1">
    <location>
        <begin position="166"/>
        <end position="185"/>
    </location>
</feature>
<dbReference type="EMBL" id="DF237573">
    <property type="protein sequence ID" value="GAQ90305.1"/>
    <property type="molecule type" value="Genomic_DNA"/>
</dbReference>
<reference evidence="2 3" key="1">
    <citation type="journal article" date="2014" name="Nat. Commun.">
        <title>Klebsormidium flaccidum genome reveals primary factors for plant terrestrial adaptation.</title>
        <authorList>
            <person name="Hori K."/>
            <person name="Maruyama F."/>
            <person name="Fujisawa T."/>
            <person name="Togashi T."/>
            <person name="Yamamoto N."/>
            <person name="Seo M."/>
            <person name="Sato S."/>
            <person name="Yamada T."/>
            <person name="Mori H."/>
            <person name="Tajima N."/>
            <person name="Moriyama T."/>
            <person name="Ikeuchi M."/>
            <person name="Watanabe M."/>
            <person name="Wada H."/>
            <person name="Kobayashi K."/>
            <person name="Saito M."/>
            <person name="Masuda T."/>
            <person name="Sasaki-Sekimoto Y."/>
            <person name="Mashiguchi K."/>
            <person name="Awai K."/>
            <person name="Shimojima M."/>
            <person name="Masuda S."/>
            <person name="Iwai M."/>
            <person name="Nobusawa T."/>
            <person name="Narise T."/>
            <person name="Kondo S."/>
            <person name="Saito H."/>
            <person name="Sato R."/>
            <person name="Murakawa M."/>
            <person name="Ihara Y."/>
            <person name="Oshima-Yamada Y."/>
            <person name="Ohtaka K."/>
            <person name="Satoh M."/>
            <person name="Sonobe K."/>
            <person name="Ishii M."/>
            <person name="Ohtani R."/>
            <person name="Kanamori-Sato M."/>
            <person name="Honoki R."/>
            <person name="Miyazaki D."/>
            <person name="Mochizuki H."/>
            <person name="Umetsu J."/>
            <person name="Higashi K."/>
            <person name="Shibata D."/>
            <person name="Kamiya Y."/>
            <person name="Sato N."/>
            <person name="Nakamura Y."/>
            <person name="Tabata S."/>
            <person name="Ida S."/>
            <person name="Kurokawa K."/>
            <person name="Ohta H."/>
        </authorList>
    </citation>
    <scope>NUCLEOTIDE SEQUENCE [LARGE SCALE GENOMIC DNA]</scope>
    <source>
        <strain evidence="2 3">NIES-2285</strain>
    </source>
</reference>
<evidence type="ECO:0000256" key="1">
    <source>
        <dbReference type="SAM" id="MobiDB-lite"/>
    </source>
</evidence>
<sequence>MVRRRSSRSDVHRESTAKCRVLQVRIDEPSSGWMENDLEVRDWAREAPRKGHGTVDGFSERLDAELAKMDHLLAFFGQRRWAKSRWAGWMGKQRAMNTLASCIHGDAAQLVVGFGDGRFNPHIRGHPPAAVKGLRRALTRRGRMIDVNEYMTHQSGMLRVFDHKSASDPSLRARRRRSSERQLLG</sequence>
<dbReference type="OrthoDB" id="2162989at2759"/>
<name>A0A1Y1IHG2_KLENI</name>
<dbReference type="AlphaFoldDB" id="A0A1Y1IHG2"/>
<gene>
    <name evidence="2" type="ORF">KFL_006240080</name>
</gene>
<keyword evidence="3" id="KW-1185">Reference proteome</keyword>
<protein>
    <submittedName>
        <fullName evidence="2">Uncharacterized protein</fullName>
    </submittedName>
</protein>
<proteinExistence type="predicted"/>
<organism evidence="2 3">
    <name type="scientific">Klebsormidium nitens</name>
    <name type="common">Green alga</name>
    <name type="synonym">Ulothrix nitens</name>
    <dbReference type="NCBI Taxonomy" id="105231"/>
    <lineage>
        <taxon>Eukaryota</taxon>
        <taxon>Viridiplantae</taxon>
        <taxon>Streptophyta</taxon>
        <taxon>Klebsormidiophyceae</taxon>
        <taxon>Klebsormidiales</taxon>
        <taxon>Klebsormidiaceae</taxon>
        <taxon>Klebsormidium</taxon>
    </lineage>
</organism>
<accession>A0A1Y1IHG2</accession>